<evidence type="ECO:0000313" key="1">
    <source>
        <dbReference type="EMBL" id="CBK67538.1"/>
    </source>
</evidence>
<dbReference type="AlphaFoldDB" id="D6CZD6"/>
<reference evidence="1 2" key="2">
    <citation type="submission" date="2010-03" db="EMBL/GenBank/DDBJ databases">
        <authorList>
            <person name="Pajon A."/>
        </authorList>
    </citation>
    <scope>NUCLEOTIDE SEQUENCE [LARGE SCALE GENOMIC DNA]</scope>
    <source>
        <strain evidence="1 2">XB1A</strain>
    </source>
</reference>
<name>D6CZD6_9BACE</name>
<sequence length="143" mass="16452">MENIFEIRFSFEQYVKDNVILKFSNKQGGAYNVFSYHWQCFVWAAVVGFIHNERRPLQSPIADRPFSLNTMCNGGGEKDAEALLCMCIAKAGSLDIMKEPTKAIDLINEYANGGFYYIMKMMQDQPITNDLEWVKQEIFGRSL</sequence>
<dbReference type="KEGG" id="bxy:BXY_24840"/>
<dbReference type="eggNOG" id="ENOG50339VH">
    <property type="taxonomic scope" value="Bacteria"/>
</dbReference>
<protein>
    <recommendedName>
        <fullName evidence="3">Dnd system-associated protein 4</fullName>
    </recommendedName>
</protein>
<accession>D6CZD6</accession>
<proteinExistence type="predicted"/>
<evidence type="ECO:0008006" key="3">
    <source>
        <dbReference type="Google" id="ProtNLM"/>
    </source>
</evidence>
<dbReference type="Proteomes" id="UP000008795">
    <property type="component" value="Chromosome"/>
</dbReference>
<dbReference type="EMBL" id="FP929033">
    <property type="protein sequence ID" value="CBK67538.1"/>
    <property type="molecule type" value="Genomic_DNA"/>
</dbReference>
<dbReference type="RefSeq" id="WP_015532021.1">
    <property type="nucleotide sequence ID" value="NC_021017.1"/>
</dbReference>
<gene>
    <name evidence="1" type="ORF">BXY_24840</name>
</gene>
<organism evidence="1 2">
    <name type="scientific">Bacteroides xylanisolvens XB1A</name>
    <dbReference type="NCBI Taxonomy" id="657309"/>
    <lineage>
        <taxon>Bacteria</taxon>
        <taxon>Pseudomonadati</taxon>
        <taxon>Bacteroidota</taxon>
        <taxon>Bacteroidia</taxon>
        <taxon>Bacteroidales</taxon>
        <taxon>Bacteroidaceae</taxon>
        <taxon>Bacteroides</taxon>
    </lineage>
</organism>
<dbReference type="HOGENOM" id="CLU_1823517_0_0_10"/>
<evidence type="ECO:0000313" key="2">
    <source>
        <dbReference type="Proteomes" id="UP000008795"/>
    </source>
</evidence>
<reference evidence="1 2" key="1">
    <citation type="submission" date="2010-03" db="EMBL/GenBank/DDBJ databases">
        <title>The genome sequence of Bacteriodes xylanisolvens XB1A.</title>
        <authorList>
            <consortium name="metaHIT consortium -- http://www.metahit.eu/"/>
            <person name="Pajon A."/>
            <person name="Turner K."/>
            <person name="Parkhill J."/>
            <person name="Bernalier A."/>
        </authorList>
    </citation>
    <scope>NUCLEOTIDE SEQUENCE [LARGE SCALE GENOMIC DNA]</scope>
    <source>
        <strain evidence="1 2">XB1A</strain>
    </source>
</reference>
<dbReference type="PATRIC" id="fig|657309.4.peg.1280"/>